<accession>A0A2W5K8T2</accession>
<dbReference type="EMBL" id="QFPO01000016">
    <property type="protein sequence ID" value="PZQ11495.1"/>
    <property type="molecule type" value="Genomic_DNA"/>
</dbReference>
<gene>
    <name evidence="1" type="ORF">DI564_14515</name>
</gene>
<organism evidence="1 2">
    <name type="scientific">Rhodanobacter denitrificans</name>
    <dbReference type="NCBI Taxonomy" id="666685"/>
    <lineage>
        <taxon>Bacteria</taxon>
        <taxon>Pseudomonadati</taxon>
        <taxon>Pseudomonadota</taxon>
        <taxon>Gammaproteobacteria</taxon>
        <taxon>Lysobacterales</taxon>
        <taxon>Rhodanobacteraceae</taxon>
        <taxon>Rhodanobacter</taxon>
    </lineage>
</organism>
<evidence type="ECO:0000313" key="2">
    <source>
        <dbReference type="Proteomes" id="UP000249046"/>
    </source>
</evidence>
<dbReference type="SUPFAM" id="SSF102588">
    <property type="entry name" value="LmbE-like"/>
    <property type="match status" value="1"/>
</dbReference>
<evidence type="ECO:0000313" key="1">
    <source>
        <dbReference type="EMBL" id="PZQ11495.1"/>
    </source>
</evidence>
<dbReference type="Gene3D" id="3.40.50.10320">
    <property type="entry name" value="LmbE-like"/>
    <property type="match status" value="1"/>
</dbReference>
<dbReference type="Pfam" id="PF02585">
    <property type="entry name" value="PIG-L"/>
    <property type="match status" value="1"/>
</dbReference>
<dbReference type="PANTHER" id="PTHR12993">
    <property type="entry name" value="N-ACETYLGLUCOSAMINYL-PHOSPHATIDYLINOSITOL DE-N-ACETYLASE-RELATED"/>
    <property type="match status" value="1"/>
</dbReference>
<dbReference type="InterPro" id="IPR024078">
    <property type="entry name" value="LmbE-like_dom_sf"/>
</dbReference>
<dbReference type="AlphaFoldDB" id="A0A2W5K8T2"/>
<reference evidence="1 2" key="1">
    <citation type="submission" date="2017-08" db="EMBL/GenBank/DDBJ databases">
        <title>Infants hospitalized years apart are colonized by the same room-sourced microbial strains.</title>
        <authorList>
            <person name="Brooks B."/>
            <person name="Olm M.R."/>
            <person name="Firek B.A."/>
            <person name="Baker R."/>
            <person name="Thomas B.C."/>
            <person name="Morowitz M.J."/>
            <person name="Banfield J.F."/>
        </authorList>
    </citation>
    <scope>NUCLEOTIDE SEQUENCE [LARGE SCALE GENOMIC DNA]</scope>
    <source>
        <strain evidence="1">S2_005_003_R2_42</strain>
    </source>
</reference>
<dbReference type="GO" id="GO:0016811">
    <property type="term" value="F:hydrolase activity, acting on carbon-nitrogen (but not peptide) bonds, in linear amides"/>
    <property type="evidence" value="ECO:0007669"/>
    <property type="project" value="TreeGrafter"/>
</dbReference>
<dbReference type="Proteomes" id="UP000249046">
    <property type="component" value="Unassembled WGS sequence"/>
</dbReference>
<protein>
    <submittedName>
        <fullName evidence="1">GlcNAc-PI de-N-acetylase</fullName>
    </submittedName>
</protein>
<name>A0A2W5K8T2_9GAMM</name>
<dbReference type="PANTHER" id="PTHR12993:SF29">
    <property type="entry name" value="BLR3841 PROTEIN"/>
    <property type="match status" value="1"/>
</dbReference>
<sequence length="382" mass="41650">MTRIGPPQRLPAIRRARPRPAWPRACRRVRRPICVWTCCTSGWPRSAEAVTSAIANAGGAPAFAAGDRVLVVAVHPDDETLAAGGLIQAAQAAGAAVRVVFVTDGDDNPWPQRWLERRWRIDAAARRRWGARRRDEARIALATLGVAAEATQFLGLPDQGLTALLASGDALERTLQTVIEAFDPTWIAGPSRADRHPDHSAVAVALDRIGRRSGRPAPAQRLAAVVHGAIDAADLALALDAHALRRKREALAAYRTQLALSRGRLERMAAAVERYTSQATQGSSGPLTLPFAPHRRRLGRHALLIVAEGEGAAVERWRLDLSAHRPADIDSALPFGWRLTIEARTLTLQPGAASGPLYAKIERLGRRWIVFDADGWHRWLPR</sequence>
<comment type="caution">
    <text evidence="1">The sequence shown here is derived from an EMBL/GenBank/DDBJ whole genome shotgun (WGS) entry which is preliminary data.</text>
</comment>
<proteinExistence type="predicted"/>
<dbReference type="InterPro" id="IPR003737">
    <property type="entry name" value="GlcNAc_PI_deacetylase-related"/>
</dbReference>